<evidence type="ECO:0000256" key="5">
    <source>
        <dbReference type="ARBA" id="ARBA00023136"/>
    </source>
</evidence>
<proteinExistence type="predicted"/>
<keyword evidence="2" id="KW-0813">Transport</keyword>
<evidence type="ECO:0000256" key="2">
    <source>
        <dbReference type="ARBA" id="ARBA00022448"/>
    </source>
</evidence>
<feature type="transmembrane region" description="Helical" evidence="6">
    <location>
        <begin position="64"/>
        <end position="83"/>
    </location>
</feature>
<feature type="domain" description="Major facilitator superfamily (MFS) profile" evidence="7">
    <location>
        <begin position="1"/>
        <end position="346"/>
    </location>
</feature>
<dbReference type="AlphaFoldDB" id="A0A645CJ77"/>
<dbReference type="InterPro" id="IPR020846">
    <property type="entry name" value="MFS_dom"/>
</dbReference>
<feature type="transmembrane region" description="Helical" evidence="6">
    <location>
        <begin position="284"/>
        <end position="307"/>
    </location>
</feature>
<feature type="transmembrane region" description="Helical" evidence="6">
    <location>
        <begin position="190"/>
        <end position="210"/>
    </location>
</feature>
<dbReference type="PANTHER" id="PTHR23505:SF79">
    <property type="entry name" value="PROTEIN SPINSTER"/>
    <property type="match status" value="1"/>
</dbReference>
<organism evidence="8">
    <name type="scientific">bioreactor metagenome</name>
    <dbReference type="NCBI Taxonomy" id="1076179"/>
    <lineage>
        <taxon>unclassified sequences</taxon>
        <taxon>metagenomes</taxon>
        <taxon>ecological metagenomes</taxon>
    </lineage>
</organism>
<keyword evidence="4 6" id="KW-1133">Transmembrane helix</keyword>
<comment type="caution">
    <text evidence="8">The sequence shown here is derived from an EMBL/GenBank/DDBJ whole genome shotgun (WGS) entry which is preliminary data.</text>
</comment>
<evidence type="ECO:0000256" key="4">
    <source>
        <dbReference type="ARBA" id="ARBA00022989"/>
    </source>
</evidence>
<feature type="transmembrane region" description="Helical" evidence="6">
    <location>
        <begin position="12"/>
        <end position="32"/>
    </location>
</feature>
<evidence type="ECO:0000259" key="7">
    <source>
        <dbReference type="PROSITE" id="PS50850"/>
    </source>
</evidence>
<evidence type="ECO:0000256" key="3">
    <source>
        <dbReference type="ARBA" id="ARBA00022692"/>
    </source>
</evidence>
<dbReference type="PROSITE" id="PS50850">
    <property type="entry name" value="MFS"/>
    <property type="match status" value="1"/>
</dbReference>
<feature type="transmembrane region" description="Helical" evidence="6">
    <location>
        <begin position="154"/>
        <end position="178"/>
    </location>
</feature>
<dbReference type="SUPFAM" id="SSF103473">
    <property type="entry name" value="MFS general substrate transporter"/>
    <property type="match status" value="1"/>
</dbReference>
<feature type="transmembrane region" description="Helical" evidence="6">
    <location>
        <begin position="38"/>
        <end position="57"/>
    </location>
</feature>
<feature type="transmembrane region" description="Helical" evidence="6">
    <location>
        <begin position="247"/>
        <end position="272"/>
    </location>
</feature>
<dbReference type="InterPro" id="IPR011701">
    <property type="entry name" value="MFS"/>
</dbReference>
<feature type="transmembrane region" description="Helical" evidence="6">
    <location>
        <begin position="319"/>
        <end position="339"/>
    </location>
</feature>
<accession>A0A645CJ77</accession>
<feature type="transmembrane region" description="Helical" evidence="6">
    <location>
        <begin position="89"/>
        <end position="110"/>
    </location>
</feature>
<evidence type="ECO:0000313" key="8">
    <source>
        <dbReference type="EMBL" id="MPM77007.1"/>
    </source>
</evidence>
<dbReference type="GO" id="GO:0022857">
    <property type="term" value="F:transmembrane transporter activity"/>
    <property type="evidence" value="ECO:0007669"/>
    <property type="project" value="InterPro"/>
</dbReference>
<dbReference type="InterPro" id="IPR044770">
    <property type="entry name" value="MFS_spinster-like"/>
</dbReference>
<protein>
    <recommendedName>
        <fullName evidence="7">Major facilitator superfamily (MFS) profile domain-containing protein</fullName>
    </recommendedName>
</protein>
<dbReference type="PANTHER" id="PTHR23505">
    <property type="entry name" value="SPINSTER"/>
    <property type="match status" value="1"/>
</dbReference>
<keyword evidence="3 6" id="KW-0812">Transmembrane</keyword>
<reference evidence="8" key="1">
    <citation type="submission" date="2019-08" db="EMBL/GenBank/DDBJ databases">
        <authorList>
            <person name="Kucharzyk K."/>
            <person name="Murdoch R.W."/>
            <person name="Higgins S."/>
            <person name="Loffler F."/>
        </authorList>
    </citation>
    <scope>NUCLEOTIDE SEQUENCE</scope>
</reference>
<feature type="transmembrane region" description="Helical" evidence="6">
    <location>
        <begin position="222"/>
        <end position="241"/>
    </location>
</feature>
<name>A0A645CJ77_9ZZZZ</name>
<dbReference type="GO" id="GO:0016020">
    <property type="term" value="C:membrane"/>
    <property type="evidence" value="ECO:0007669"/>
    <property type="project" value="UniProtKB-SubCell"/>
</dbReference>
<evidence type="ECO:0000256" key="1">
    <source>
        <dbReference type="ARBA" id="ARBA00004141"/>
    </source>
</evidence>
<evidence type="ECO:0000256" key="6">
    <source>
        <dbReference type="SAM" id="Phobius"/>
    </source>
</evidence>
<dbReference type="Pfam" id="PF07690">
    <property type="entry name" value="MFS_1"/>
    <property type="match status" value="1"/>
</dbReference>
<dbReference type="Gene3D" id="1.20.1250.20">
    <property type="entry name" value="MFS general substrate transporter like domains"/>
    <property type="match status" value="1"/>
</dbReference>
<keyword evidence="5 6" id="KW-0472">Membrane</keyword>
<sequence>MERRRLVAWGRGVGGGIAALGALAAGAGGLTASRAGAAVGDAGGGAASMSMLADLYAPHERSRVMSIFGMGGSAGALLALLAGPVMADLWGWRSTMVLIGLASVVLACVLRWTVQEPQRAVVGQGAAISSAGTGTHGKHTSAVLLIWREPVTRWLIIGAACALFANLSFGAWNTALLMRRFELSLRDAGWISASAALCSVVGALFSGWLTDRMAQRDLRWQIGVPVFSLMMSLVLGLGYLLSGAEHFLAGIALLLSYAFFSPWWASATYAALSLVVPSSRRATASAMVLMAGALLGNGLGPITVGWLSDVYNHYQPGDGLRLAMLTMSCFMLPSAFAFFRAMGHYPVAYRLAHAPAV</sequence>
<comment type="subcellular location">
    <subcellularLocation>
        <location evidence="1">Membrane</location>
        <topology evidence="1">Multi-pass membrane protein</topology>
    </subcellularLocation>
</comment>
<dbReference type="EMBL" id="VSSQ01027650">
    <property type="protein sequence ID" value="MPM77007.1"/>
    <property type="molecule type" value="Genomic_DNA"/>
</dbReference>
<dbReference type="InterPro" id="IPR036259">
    <property type="entry name" value="MFS_trans_sf"/>
</dbReference>
<gene>
    <name evidence="8" type="ORF">SDC9_124006</name>
</gene>